<dbReference type="eggNOG" id="COG1179">
    <property type="taxonomic scope" value="Bacteria"/>
</dbReference>
<organism evidence="2 3">
    <name type="scientific">Peptoniphilus duerdenii ATCC BAA-1640</name>
    <dbReference type="NCBI Taxonomy" id="862517"/>
    <lineage>
        <taxon>Bacteria</taxon>
        <taxon>Bacillati</taxon>
        <taxon>Bacillota</taxon>
        <taxon>Tissierellia</taxon>
        <taxon>Tissierellales</taxon>
        <taxon>Peptoniphilaceae</taxon>
        <taxon>Peptoniphilus</taxon>
    </lineage>
</organism>
<evidence type="ECO:0000313" key="3">
    <source>
        <dbReference type="Proteomes" id="UP000003280"/>
    </source>
</evidence>
<dbReference type="PANTHER" id="PTHR43267">
    <property type="entry name" value="TRNA THREONYLCARBAMOYLADENOSINE DEHYDRATASE"/>
    <property type="match status" value="1"/>
</dbReference>
<comment type="caution">
    <text evidence="2">The sequence shown here is derived from an EMBL/GenBank/DDBJ whole genome shotgun (WGS) entry which is preliminary data.</text>
</comment>
<sequence length="226" mass="25092">MTDYRERTEKVIGREALEVLKNRSVIIFGVGGVGGYVVESLARCGIGRIGIVDFDDISLTNINRQIIATNSSVGMKKVDAFEKRILDINPEAIVEKYPIRYSEETAGKVDLKSYDYVVDAIDDVAAKLLLIKNSHSLGIRIISSMGMGNKLDPSKIEITKISKTSMDPLARKMRRLLKEEKIDIDVCYSKEEPKNLCEDKRTPGSTPFVPPAAGLFIGSKIVRELI</sequence>
<gene>
    <name evidence="2" type="ORF">HMPREF9225_1783</name>
</gene>
<keyword evidence="3" id="KW-1185">Reference proteome</keyword>
<name>E0NNP4_9FIRM</name>
<dbReference type="OrthoDB" id="9804150at2"/>
<dbReference type="InterPro" id="IPR045886">
    <property type="entry name" value="ThiF/MoeB/HesA"/>
</dbReference>
<protein>
    <submittedName>
        <fullName evidence="2">ThiF family protein</fullName>
    </submittedName>
</protein>
<accession>E0NNP4</accession>
<dbReference type="GO" id="GO:0008641">
    <property type="term" value="F:ubiquitin-like modifier activating enzyme activity"/>
    <property type="evidence" value="ECO:0007669"/>
    <property type="project" value="InterPro"/>
</dbReference>
<feature type="domain" description="THIF-type NAD/FAD binding fold" evidence="1">
    <location>
        <begin position="10"/>
        <end position="156"/>
    </location>
</feature>
<evidence type="ECO:0000259" key="1">
    <source>
        <dbReference type="Pfam" id="PF00899"/>
    </source>
</evidence>
<evidence type="ECO:0000313" key="2">
    <source>
        <dbReference type="EMBL" id="EFM24647.1"/>
    </source>
</evidence>
<dbReference type="Proteomes" id="UP000003280">
    <property type="component" value="Unassembled WGS sequence"/>
</dbReference>
<dbReference type="GO" id="GO:0061504">
    <property type="term" value="P:cyclic threonylcarbamoyladenosine biosynthetic process"/>
    <property type="evidence" value="ECO:0007669"/>
    <property type="project" value="TreeGrafter"/>
</dbReference>
<dbReference type="PANTHER" id="PTHR43267:SF1">
    <property type="entry name" value="TRNA THREONYLCARBAMOYLADENOSINE DEHYDRATASE"/>
    <property type="match status" value="1"/>
</dbReference>
<reference evidence="2 3" key="1">
    <citation type="submission" date="2010-07" db="EMBL/GenBank/DDBJ databases">
        <authorList>
            <person name="Muzny D."/>
            <person name="Qin X."/>
            <person name="Deng J."/>
            <person name="Jiang H."/>
            <person name="Liu Y."/>
            <person name="Qu J."/>
            <person name="Song X.-Z."/>
            <person name="Zhang L."/>
            <person name="Thornton R."/>
            <person name="Coyle M."/>
            <person name="Francisco L."/>
            <person name="Jackson L."/>
            <person name="Javaid M."/>
            <person name="Korchina V."/>
            <person name="Kovar C."/>
            <person name="Mata R."/>
            <person name="Mathew T."/>
            <person name="Ngo R."/>
            <person name="Nguyen L."/>
            <person name="Nguyen N."/>
            <person name="Okwuonu G."/>
            <person name="Ongeri F."/>
            <person name="Pham C."/>
            <person name="Simmons D."/>
            <person name="Wilczek-Boney K."/>
            <person name="Hale W."/>
            <person name="Jakkamsetti A."/>
            <person name="Pham P."/>
            <person name="Ruth R."/>
            <person name="San Lucas F."/>
            <person name="Warren J."/>
            <person name="Zhang J."/>
            <person name="Zhao Z."/>
            <person name="Zhou C."/>
            <person name="Zhu D."/>
            <person name="Lee S."/>
            <person name="Bess C."/>
            <person name="Blankenburg K."/>
            <person name="Forbes L."/>
            <person name="Fu Q."/>
            <person name="Gubbala S."/>
            <person name="Hirani K."/>
            <person name="Jayaseelan J.C."/>
            <person name="Lara F."/>
            <person name="Munidasa M."/>
            <person name="Palculict T."/>
            <person name="Patil S."/>
            <person name="Pu L.-L."/>
            <person name="Saada N."/>
            <person name="Tang L."/>
            <person name="Weissenberger G."/>
            <person name="Zhu Y."/>
            <person name="Hemphill L."/>
            <person name="Shang Y."/>
            <person name="Youmans B."/>
            <person name="Ayvaz T."/>
            <person name="Ross M."/>
            <person name="Santibanez J."/>
            <person name="Aqrawi P."/>
            <person name="Gross S."/>
            <person name="Joshi V."/>
            <person name="Fowler G."/>
            <person name="Nazareth L."/>
            <person name="Reid J."/>
            <person name="Worley K."/>
            <person name="Petrosino J."/>
            <person name="Highlander S."/>
            <person name="Gibbs R."/>
        </authorList>
    </citation>
    <scope>NUCLEOTIDE SEQUENCE [LARGE SCALE GENOMIC DNA]</scope>
    <source>
        <strain evidence="2 3">ATCC BAA-1640</strain>
    </source>
</reference>
<dbReference type="HOGENOM" id="CLU_013325_4_1_9"/>
<proteinExistence type="predicted"/>
<dbReference type="AlphaFoldDB" id="E0NNP4"/>
<dbReference type="STRING" id="862517.HMPREF9225_1783"/>
<dbReference type="InterPro" id="IPR000594">
    <property type="entry name" value="ThiF_NAD_FAD-bd"/>
</dbReference>
<dbReference type="GO" id="GO:0061503">
    <property type="term" value="F:tRNA threonylcarbamoyladenosine dehydratase"/>
    <property type="evidence" value="ECO:0007669"/>
    <property type="project" value="TreeGrafter"/>
</dbReference>
<dbReference type="InterPro" id="IPR035985">
    <property type="entry name" value="Ubiquitin-activating_enz"/>
</dbReference>
<dbReference type="Pfam" id="PF00899">
    <property type="entry name" value="ThiF"/>
    <property type="match status" value="1"/>
</dbReference>
<dbReference type="Gene3D" id="3.40.50.720">
    <property type="entry name" value="NAD(P)-binding Rossmann-like Domain"/>
    <property type="match status" value="1"/>
</dbReference>
<dbReference type="RefSeq" id="WP_008902558.1">
    <property type="nucleotide sequence ID" value="NZ_GL397071.1"/>
</dbReference>
<dbReference type="SUPFAM" id="SSF69572">
    <property type="entry name" value="Activating enzymes of the ubiquitin-like proteins"/>
    <property type="match status" value="1"/>
</dbReference>
<dbReference type="EMBL" id="AEEH01000050">
    <property type="protein sequence ID" value="EFM24647.1"/>
    <property type="molecule type" value="Genomic_DNA"/>
</dbReference>